<evidence type="ECO:0000313" key="2">
    <source>
        <dbReference type="Proteomes" id="UP000020681"/>
    </source>
</evidence>
<protein>
    <submittedName>
        <fullName evidence="1">Uncharacterized protein</fullName>
    </submittedName>
</protein>
<proteinExistence type="predicted"/>
<evidence type="ECO:0000313" key="1">
    <source>
        <dbReference type="EMBL" id="EUA90591.1"/>
    </source>
</evidence>
<comment type="caution">
    <text evidence="1">The sequence shown here is derived from an EMBL/GenBank/DDBJ whole genome shotgun (WGS) entry which is preliminary data.</text>
</comment>
<reference evidence="1 2" key="1">
    <citation type="submission" date="2014-01" db="EMBL/GenBank/DDBJ databases">
        <authorList>
            <person name="Dobos K."/>
            <person name="Lenaerts A."/>
            <person name="Ordway D."/>
            <person name="DeGroote M.A."/>
            <person name="Parker T."/>
            <person name="Sizemore C."/>
            <person name="Tallon L.J."/>
            <person name="Sadzewicz L.K."/>
            <person name="Sengamalay N."/>
            <person name="Fraser C.M."/>
            <person name="Hine E."/>
            <person name="Shefchek K.A."/>
            <person name="Das S.P."/>
            <person name="Tettelin H."/>
        </authorList>
    </citation>
    <scope>NUCLEOTIDE SEQUENCE [LARGE SCALE GENOMIC DNA]</scope>
    <source>
        <strain evidence="1 2">Harvey</strain>
    </source>
</reference>
<name>A0ABN0R0G1_MYCUL</name>
<dbReference type="EMBL" id="JAOL01000102">
    <property type="protein sequence ID" value="EUA90591.1"/>
    <property type="molecule type" value="Genomic_DNA"/>
</dbReference>
<organism evidence="1 2">
    <name type="scientific">Mycobacterium ulcerans str. Harvey</name>
    <dbReference type="NCBI Taxonomy" id="1299332"/>
    <lineage>
        <taxon>Bacteria</taxon>
        <taxon>Bacillati</taxon>
        <taxon>Actinomycetota</taxon>
        <taxon>Actinomycetes</taxon>
        <taxon>Mycobacteriales</taxon>
        <taxon>Mycobacteriaceae</taxon>
        <taxon>Mycobacterium</taxon>
        <taxon>Mycobacterium ulcerans group</taxon>
    </lineage>
</organism>
<sequence>MDPDSRSNRTMALRVWPSDPATRAALWAALNSGWIFTTPV</sequence>
<gene>
    <name evidence="1" type="ORF">I551_2937</name>
</gene>
<keyword evidence="2" id="KW-1185">Reference proteome</keyword>
<dbReference type="Proteomes" id="UP000020681">
    <property type="component" value="Unassembled WGS sequence"/>
</dbReference>
<accession>A0ABN0R0G1</accession>